<feature type="compositionally biased region" description="Polar residues" evidence="1">
    <location>
        <begin position="520"/>
        <end position="543"/>
    </location>
</feature>
<reference evidence="2" key="1">
    <citation type="journal article" date="2023" name="IMA Fungus">
        <title>Comparative genomic study of the Penicillium genus elucidates a diverse pangenome and 15 lateral gene transfer events.</title>
        <authorList>
            <person name="Petersen C."/>
            <person name="Sorensen T."/>
            <person name="Nielsen M.R."/>
            <person name="Sondergaard T.E."/>
            <person name="Sorensen J.L."/>
            <person name="Fitzpatrick D.A."/>
            <person name="Frisvad J.C."/>
            <person name="Nielsen K.L."/>
        </authorList>
    </citation>
    <scope>NUCLEOTIDE SEQUENCE</scope>
    <source>
        <strain evidence="2">IBT 15450</strain>
    </source>
</reference>
<keyword evidence="3" id="KW-1185">Reference proteome</keyword>
<dbReference type="EMBL" id="JAQJZL010000010">
    <property type="protein sequence ID" value="KAJ6035008.1"/>
    <property type="molecule type" value="Genomic_DNA"/>
</dbReference>
<organism evidence="2 3">
    <name type="scientific">Penicillium canescens</name>
    <dbReference type="NCBI Taxonomy" id="5083"/>
    <lineage>
        <taxon>Eukaryota</taxon>
        <taxon>Fungi</taxon>
        <taxon>Dikarya</taxon>
        <taxon>Ascomycota</taxon>
        <taxon>Pezizomycotina</taxon>
        <taxon>Eurotiomycetes</taxon>
        <taxon>Eurotiomycetidae</taxon>
        <taxon>Eurotiales</taxon>
        <taxon>Aspergillaceae</taxon>
        <taxon>Penicillium</taxon>
    </lineage>
</organism>
<name>A0AAD6I784_PENCN</name>
<proteinExistence type="predicted"/>
<dbReference type="Proteomes" id="UP001219568">
    <property type="component" value="Unassembled WGS sequence"/>
</dbReference>
<evidence type="ECO:0000313" key="2">
    <source>
        <dbReference type="EMBL" id="KAJ6035008.1"/>
    </source>
</evidence>
<evidence type="ECO:0000313" key="3">
    <source>
        <dbReference type="Proteomes" id="UP001219568"/>
    </source>
</evidence>
<feature type="compositionally biased region" description="Polar residues" evidence="1">
    <location>
        <begin position="238"/>
        <end position="254"/>
    </location>
</feature>
<feature type="region of interest" description="Disordered" evidence="1">
    <location>
        <begin position="520"/>
        <end position="552"/>
    </location>
</feature>
<comment type="caution">
    <text evidence="2">The sequence shown here is derived from an EMBL/GenBank/DDBJ whole genome shotgun (WGS) entry which is preliminary data.</text>
</comment>
<feature type="region of interest" description="Disordered" evidence="1">
    <location>
        <begin position="238"/>
        <end position="272"/>
    </location>
</feature>
<evidence type="ECO:0000256" key="1">
    <source>
        <dbReference type="SAM" id="MobiDB-lite"/>
    </source>
</evidence>
<protein>
    <submittedName>
        <fullName evidence="2">Uncharacterized protein</fullName>
    </submittedName>
</protein>
<dbReference type="AlphaFoldDB" id="A0AAD6I784"/>
<sequence length="552" mass="62328">MEDDLGPSASGPEGPRTNIDLKQIQFMTQTLQECYAIGKLYENIFRGNEPLAPRLIETANPELEKILLKLFGGPPVCLDEPANPVACDPVSQSQLLVQWSEILRQKMKASDFEVQPNGTYWCRAQGLLIEVSEDNYHMILSGLPQRMVKPLSEAQREREIVYKARDDFSECLVTIKKLSRMLPDLIGNLEMRIDRLVHKPGDETTQVDIPSSLNPPERSPSILELGAREVSGERCLNDRSSGMQVSDLGSTGSDITFRPQREVGSKCRPKKAGRQLPRRFLTPNPFSKRLGSLNSNRYKSRGMRITKAAKTPKRLHERKSPNIPYTEQEIAEGYELVQSLLDREVSADDILHAYESTFGIRRTMQALKVKFKVQEPKNSVTARKPKHKVNKTGQVYVQYSSQEVAEGSDFLKSLVDQKADVKTILNAYEAKFGARRTCIALYARYRIPELNPNKVYSDQEITEGYNFLQSLLEQGDDMDAIMDAYESKFGVRRTFNTLSQKFKLPGMMLLKRTAAPTANNLKNAQKPSGPLTDSTGGQKSTLTWRWPKDMTS</sequence>
<reference evidence="2" key="2">
    <citation type="submission" date="2023-01" db="EMBL/GenBank/DDBJ databases">
        <authorList>
            <person name="Petersen C."/>
        </authorList>
    </citation>
    <scope>NUCLEOTIDE SEQUENCE</scope>
    <source>
        <strain evidence="2">IBT 15450</strain>
    </source>
</reference>
<gene>
    <name evidence="2" type="ORF">N7460_009183</name>
</gene>
<accession>A0AAD6I784</accession>